<evidence type="ECO:0000256" key="1">
    <source>
        <dbReference type="SAM" id="MobiDB-lite"/>
    </source>
</evidence>
<evidence type="ECO:0000313" key="3">
    <source>
        <dbReference type="Proteomes" id="UP001283361"/>
    </source>
</evidence>
<gene>
    <name evidence="2" type="ORF">RRG08_021517</name>
</gene>
<reference evidence="2" key="1">
    <citation type="journal article" date="2023" name="G3 (Bethesda)">
        <title>A reference genome for the long-term kleptoplast-retaining sea slug Elysia crispata morphotype clarki.</title>
        <authorList>
            <person name="Eastman K.E."/>
            <person name="Pendleton A.L."/>
            <person name="Shaikh M.A."/>
            <person name="Suttiyut T."/>
            <person name="Ogas R."/>
            <person name="Tomko P."/>
            <person name="Gavelis G."/>
            <person name="Widhalm J.R."/>
            <person name="Wisecaver J.H."/>
        </authorList>
    </citation>
    <scope>NUCLEOTIDE SEQUENCE</scope>
    <source>
        <strain evidence="2">ECLA1</strain>
    </source>
</reference>
<organism evidence="2 3">
    <name type="scientific">Elysia crispata</name>
    <name type="common">lettuce slug</name>
    <dbReference type="NCBI Taxonomy" id="231223"/>
    <lineage>
        <taxon>Eukaryota</taxon>
        <taxon>Metazoa</taxon>
        <taxon>Spiralia</taxon>
        <taxon>Lophotrochozoa</taxon>
        <taxon>Mollusca</taxon>
        <taxon>Gastropoda</taxon>
        <taxon>Heterobranchia</taxon>
        <taxon>Euthyneura</taxon>
        <taxon>Panpulmonata</taxon>
        <taxon>Sacoglossa</taxon>
        <taxon>Placobranchoidea</taxon>
        <taxon>Plakobranchidae</taxon>
        <taxon>Elysia</taxon>
    </lineage>
</organism>
<name>A0AAE1BBN3_9GAST</name>
<sequence length="96" mass="11143">MMKFRDTSTLATSQQEQKEVSDQASCTYSPLSLCNQAMYPGDDKLLVMEKEILEIKYHILDDPFYTNKNFGLEICISYKLSFTYSRYKSHIAGLEH</sequence>
<dbReference type="EMBL" id="JAWDGP010000167">
    <property type="protein sequence ID" value="KAK3803319.1"/>
    <property type="molecule type" value="Genomic_DNA"/>
</dbReference>
<keyword evidence="3" id="KW-1185">Reference proteome</keyword>
<dbReference type="AlphaFoldDB" id="A0AAE1BBN3"/>
<dbReference type="Proteomes" id="UP001283361">
    <property type="component" value="Unassembled WGS sequence"/>
</dbReference>
<accession>A0AAE1BBN3</accession>
<proteinExistence type="predicted"/>
<protein>
    <submittedName>
        <fullName evidence="2">Uncharacterized protein</fullName>
    </submittedName>
</protein>
<evidence type="ECO:0000313" key="2">
    <source>
        <dbReference type="EMBL" id="KAK3803319.1"/>
    </source>
</evidence>
<comment type="caution">
    <text evidence="2">The sequence shown here is derived from an EMBL/GenBank/DDBJ whole genome shotgun (WGS) entry which is preliminary data.</text>
</comment>
<feature type="region of interest" description="Disordered" evidence="1">
    <location>
        <begin position="1"/>
        <end position="23"/>
    </location>
</feature>